<gene>
    <name evidence="6" type="ORF">EURHEDRAFT_513925</name>
</gene>
<dbReference type="PANTHER" id="PTHR10369">
    <property type="entry name" value="60S RIBOSOMAL PROTEIN L36A/L44"/>
    <property type="match status" value="1"/>
</dbReference>
<dbReference type="OrthoDB" id="2967263at2759"/>
<proteinExistence type="inferred from homology"/>
<evidence type="ECO:0000313" key="6">
    <source>
        <dbReference type="EMBL" id="EYE97369.1"/>
    </source>
</evidence>
<keyword evidence="2 4" id="KW-0689">Ribosomal protein</keyword>
<dbReference type="HOGENOM" id="CLU_601438_0_0_1"/>
<dbReference type="Proteomes" id="UP000019804">
    <property type="component" value="Unassembled WGS sequence"/>
</dbReference>
<protein>
    <submittedName>
        <fullName evidence="6">60S ribosomal protein L44</fullName>
    </submittedName>
</protein>
<evidence type="ECO:0000256" key="5">
    <source>
        <dbReference type="SAM" id="MobiDB-lite"/>
    </source>
</evidence>
<dbReference type="EMBL" id="KK088416">
    <property type="protein sequence ID" value="EYE97369.1"/>
    <property type="molecule type" value="Genomic_DNA"/>
</dbReference>
<sequence>MAQIAPNQNPFQQLISECDNDPTRLQTRYEVHRSARNAQYKATILSPDFPGWTLDDVLSKLHAQETGKNEGEEPFIDHRNNLAFYARPPKHIRDLVGEIQRKLRSVAPSIWFTPSEGLHMTTLELANSRTRSELDTIVSELEATGTIPELVEYTSNHRSRLVRPIISYDTSAMALSFVPAAGEGTDDIESGAYSYHHLRRDLYDRVAETGIKVIPRYIAPSAHVTIARFIKHNGFLLDQDGPDGSRVDREQLKAFMEKLEQINKELQQKYWPSEDGNFSSGEWVVNVPKTRRTFCKSKDCHKHTQHKVTQYKAGKASLSAQGKRRYDRKQSGYGGQTKPIFHKKAKTTKKIVLRLECTQCKAKKQLSLKRCKHFELGGDKKTKGAALVF</sequence>
<reference evidence="7" key="1">
    <citation type="journal article" date="2014" name="Nat. Commun.">
        <title>Genomic adaptations of the halophilic Dead Sea filamentous fungus Eurotium rubrum.</title>
        <authorList>
            <person name="Kis-Papo T."/>
            <person name="Weig A.R."/>
            <person name="Riley R."/>
            <person name="Persoh D."/>
            <person name="Salamov A."/>
            <person name="Sun H."/>
            <person name="Lipzen A."/>
            <person name="Wasser S.P."/>
            <person name="Rambold G."/>
            <person name="Grigoriev I.V."/>
            <person name="Nevo E."/>
        </authorList>
    </citation>
    <scope>NUCLEOTIDE SEQUENCE [LARGE SCALE GENOMIC DNA]</scope>
    <source>
        <strain evidence="7">CBS 135680</strain>
    </source>
</reference>
<accession>A0A017SL49</accession>
<dbReference type="GO" id="GO:0006412">
    <property type="term" value="P:translation"/>
    <property type="evidence" value="ECO:0007669"/>
    <property type="project" value="InterPro"/>
</dbReference>
<dbReference type="GO" id="GO:1990904">
    <property type="term" value="C:ribonucleoprotein complex"/>
    <property type="evidence" value="ECO:0007669"/>
    <property type="project" value="UniProtKB-KW"/>
</dbReference>
<comment type="similarity">
    <text evidence="1 4">Belongs to the eukaryotic ribosomal protein eL42 family.</text>
</comment>
<dbReference type="InterPro" id="IPR009097">
    <property type="entry name" value="Cyclic_Pdiesterase"/>
</dbReference>
<keyword evidence="3 4" id="KW-0687">Ribonucleoprotein</keyword>
<dbReference type="InterPro" id="IPR011332">
    <property type="entry name" value="Ribosomal_zn-bd"/>
</dbReference>
<dbReference type="InterPro" id="IPR000552">
    <property type="entry name" value="Ribosomal_eL44"/>
</dbReference>
<evidence type="ECO:0000256" key="3">
    <source>
        <dbReference type="ARBA" id="ARBA00023274"/>
    </source>
</evidence>
<dbReference type="Gene3D" id="3.10.450.80">
    <property type="match status" value="1"/>
</dbReference>
<dbReference type="InterPro" id="IPR053708">
    <property type="entry name" value="Ribosomal_LSU_eL42"/>
</dbReference>
<dbReference type="RefSeq" id="XP_040641057.1">
    <property type="nucleotide sequence ID" value="XM_040786222.1"/>
</dbReference>
<keyword evidence="7" id="KW-1185">Reference proteome</keyword>
<dbReference type="GO" id="GO:0003735">
    <property type="term" value="F:structural constituent of ribosome"/>
    <property type="evidence" value="ECO:0007669"/>
    <property type="project" value="InterPro"/>
</dbReference>
<dbReference type="GeneID" id="63701346"/>
<evidence type="ECO:0000313" key="7">
    <source>
        <dbReference type="Proteomes" id="UP000019804"/>
    </source>
</evidence>
<name>A0A017SL49_ASPRC</name>
<evidence type="ECO:0000256" key="4">
    <source>
        <dbReference type="RuleBase" id="RU000666"/>
    </source>
</evidence>
<dbReference type="SUPFAM" id="SSF57829">
    <property type="entry name" value="Zn-binding ribosomal proteins"/>
    <property type="match status" value="1"/>
</dbReference>
<dbReference type="AlphaFoldDB" id="A0A017SL49"/>
<dbReference type="FunFam" id="3.10.450.80:FF:000001">
    <property type="entry name" value="60S ribosomal protein L44"/>
    <property type="match status" value="1"/>
</dbReference>
<feature type="region of interest" description="Disordered" evidence="5">
    <location>
        <begin position="317"/>
        <end position="338"/>
    </location>
</feature>
<dbReference type="PROSITE" id="PS01172">
    <property type="entry name" value="RIBOSOMAL_L44E"/>
    <property type="match status" value="1"/>
</dbReference>
<dbReference type="Pfam" id="PF00935">
    <property type="entry name" value="Ribosomal_L44"/>
    <property type="match status" value="1"/>
</dbReference>
<organism evidence="6 7">
    <name type="scientific">Aspergillus ruber (strain CBS 135680)</name>
    <dbReference type="NCBI Taxonomy" id="1388766"/>
    <lineage>
        <taxon>Eukaryota</taxon>
        <taxon>Fungi</taxon>
        <taxon>Dikarya</taxon>
        <taxon>Ascomycota</taxon>
        <taxon>Pezizomycotina</taxon>
        <taxon>Eurotiomycetes</taxon>
        <taxon>Eurotiomycetidae</taxon>
        <taxon>Eurotiales</taxon>
        <taxon>Aspergillaceae</taxon>
        <taxon>Aspergillus</taxon>
        <taxon>Aspergillus subgen. Aspergillus</taxon>
    </lineage>
</organism>
<dbReference type="STRING" id="1388766.A0A017SL49"/>
<dbReference type="GO" id="GO:0005840">
    <property type="term" value="C:ribosome"/>
    <property type="evidence" value="ECO:0007669"/>
    <property type="project" value="UniProtKB-KW"/>
</dbReference>
<evidence type="ECO:0000256" key="1">
    <source>
        <dbReference type="ARBA" id="ARBA00009364"/>
    </source>
</evidence>
<evidence type="ECO:0000256" key="2">
    <source>
        <dbReference type="ARBA" id="ARBA00022980"/>
    </source>
</evidence>
<dbReference type="SUPFAM" id="SSF55144">
    <property type="entry name" value="LigT-like"/>
    <property type="match status" value="1"/>
</dbReference>